<dbReference type="InterPro" id="IPR000152">
    <property type="entry name" value="EGF-type_Asp/Asn_hydroxyl_site"/>
</dbReference>
<feature type="domain" description="SEA" evidence="9">
    <location>
        <begin position="882"/>
        <end position="994"/>
    </location>
</feature>
<dbReference type="InterPro" id="IPR001507">
    <property type="entry name" value="ZP_dom"/>
</dbReference>
<dbReference type="InterPro" id="IPR055355">
    <property type="entry name" value="ZP-C"/>
</dbReference>
<feature type="region of interest" description="Disordered" evidence="7">
    <location>
        <begin position="1030"/>
        <end position="1063"/>
    </location>
</feature>
<keyword evidence="15" id="KW-1185">Reference proteome</keyword>
<feature type="domain" description="WAP" evidence="13">
    <location>
        <begin position="182"/>
        <end position="226"/>
    </location>
</feature>
<dbReference type="GO" id="GO:0030414">
    <property type="term" value="F:peptidase inhibitor activity"/>
    <property type="evidence" value="ECO:0007669"/>
    <property type="project" value="InterPro"/>
</dbReference>
<dbReference type="InterPro" id="IPR001881">
    <property type="entry name" value="EGF-like_Ca-bd_dom"/>
</dbReference>
<evidence type="ECO:0000256" key="6">
    <source>
        <dbReference type="PROSITE-ProRule" id="PRU00076"/>
    </source>
</evidence>
<evidence type="ECO:0008006" key="16">
    <source>
        <dbReference type="Google" id="ProtNLM"/>
    </source>
</evidence>
<dbReference type="InterPro" id="IPR055356">
    <property type="entry name" value="ZP-N"/>
</dbReference>
<evidence type="ECO:0000259" key="13">
    <source>
        <dbReference type="PROSITE" id="PS51390"/>
    </source>
</evidence>
<feature type="compositionally biased region" description="Gly residues" evidence="7">
    <location>
        <begin position="684"/>
        <end position="694"/>
    </location>
</feature>
<feature type="compositionally biased region" description="Polar residues" evidence="7">
    <location>
        <begin position="625"/>
        <end position="634"/>
    </location>
</feature>
<dbReference type="CDD" id="cd00054">
    <property type="entry name" value="EGF_CA"/>
    <property type="match status" value="2"/>
</dbReference>
<keyword evidence="8" id="KW-0472">Membrane</keyword>
<dbReference type="InterPro" id="IPR000742">
    <property type="entry name" value="EGF"/>
</dbReference>
<evidence type="ECO:0000256" key="8">
    <source>
        <dbReference type="SAM" id="Phobius"/>
    </source>
</evidence>
<dbReference type="PRINTS" id="PR00023">
    <property type="entry name" value="ZPELLUCIDA"/>
</dbReference>
<evidence type="ECO:0000256" key="3">
    <source>
        <dbReference type="ARBA" id="ARBA00022737"/>
    </source>
</evidence>
<feature type="region of interest" description="Disordered" evidence="7">
    <location>
        <begin position="1323"/>
        <end position="1344"/>
    </location>
</feature>
<dbReference type="InterPro" id="IPR011489">
    <property type="entry name" value="EMI_domain"/>
</dbReference>
<dbReference type="SMART" id="SM00217">
    <property type="entry name" value="WAP"/>
    <property type="match status" value="1"/>
</dbReference>
<dbReference type="PROSITE" id="PS01187">
    <property type="entry name" value="EGF_CA"/>
    <property type="match status" value="2"/>
</dbReference>
<dbReference type="SUPFAM" id="SSF57256">
    <property type="entry name" value="Elafin-like"/>
    <property type="match status" value="1"/>
</dbReference>
<dbReference type="InterPro" id="IPR013783">
    <property type="entry name" value="Ig-like_fold"/>
</dbReference>
<dbReference type="EMBL" id="JAULJE010000004">
    <property type="protein sequence ID" value="KAK1344314.1"/>
    <property type="molecule type" value="Genomic_DNA"/>
</dbReference>
<dbReference type="SMART" id="SM00181">
    <property type="entry name" value="EGF"/>
    <property type="match status" value="2"/>
</dbReference>
<keyword evidence="4" id="KW-1015">Disulfide bond</keyword>
<dbReference type="Gene3D" id="4.10.75.10">
    <property type="entry name" value="Elafin-like"/>
    <property type="match status" value="1"/>
</dbReference>
<dbReference type="InterPro" id="IPR036645">
    <property type="entry name" value="Elafin-like_sf"/>
</dbReference>
<evidence type="ECO:0000259" key="12">
    <source>
        <dbReference type="PROSITE" id="PS51041"/>
    </source>
</evidence>
<dbReference type="Gene3D" id="2.60.40.10">
    <property type="entry name" value="Immunoglobulins"/>
    <property type="match status" value="2"/>
</dbReference>
<gene>
    <name evidence="14" type="ORF">QTO34_014879</name>
</gene>
<feature type="region of interest" description="Disordered" evidence="7">
    <location>
        <begin position="59"/>
        <end position="80"/>
    </location>
</feature>
<dbReference type="SUPFAM" id="SSF57184">
    <property type="entry name" value="Growth factor receptor domain"/>
    <property type="match status" value="1"/>
</dbReference>
<evidence type="ECO:0000259" key="10">
    <source>
        <dbReference type="PROSITE" id="PS50026"/>
    </source>
</evidence>
<dbReference type="PANTHER" id="PTHR14002:SF22">
    <property type="entry name" value="UROMODULIN-LIKE 1"/>
    <property type="match status" value="1"/>
</dbReference>
<dbReference type="CDD" id="cd00199">
    <property type="entry name" value="WAP"/>
    <property type="match status" value="1"/>
</dbReference>
<dbReference type="PANTHER" id="PTHR14002">
    <property type="entry name" value="ENDOGLIN/TGF-BETA RECEPTOR TYPE III"/>
    <property type="match status" value="1"/>
</dbReference>
<feature type="domain" description="EGF-like" evidence="10">
    <location>
        <begin position="562"/>
        <end position="607"/>
    </location>
</feature>
<dbReference type="PROSITE" id="PS50024">
    <property type="entry name" value="SEA"/>
    <property type="match status" value="2"/>
</dbReference>
<evidence type="ECO:0000256" key="7">
    <source>
        <dbReference type="SAM" id="MobiDB-lite"/>
    </source>
</evidence>
<evidence type="ECO:0000259" key="11">
    <source>
        <dbReference type="PROSITE" id="PS51034"/>
    </source>
</evidence>
<dbReference type="Pfam" id="PF00095">
    <property type="entry name" value="WAP"/>
    <property type="match status" value="1"/>
</dbReference>
<dbReference type="Pfam" id="PF00100">
    <property type="entry name" value="Zona_pellucida"/>
    <property type="match status" value="1"/>
</dbReference>
<accession>A0AA40I7B1</accession>
<evidence type="ECO:0000259" key="9">
    <source>
        <dbReference type="PROSITE" id="PS50024"/>
    </source>
</evidence>
<evidence type="ECO:0000313" key="14">
    <source>
        <dbReference type="EMBL" id="KAK1344314.1"/>
    </source>
</evidence>
<evidence type="ECO:0000256" key="5">
    <source>
        <dbReference type="ARBA" id="ARBA00023180"/>
    </source>
</evidence>
<dbReference type="Gene3D" id="2.60.40.3210">
    <property type="entry name" value="Zona pellucida, ZP-N domain"/>
    <property type="match status" value="1"/>
</dbReference>
<keyword evidence="5" id="KW-0325">Glycoprotein</keyword>
<dbReference type="GO" id="GO:0071944">
    <property type="term" value="C:cell periphery"/>
    <property type="evidence" value="ECO:0007669"/>
    <property type="project" value="UniProtKB-ARBA"/>
</dbReference>
<dbReference type="InterPro" id="IPR049883">
    <property type="entry name" value="NOTCH1_EGF-like"/>
</dbReference>
<dbReference type="PROSITE" id="PS51034">
    <property type="entry name" value="ZP_2"/>
    <property type="match status" value="1"/>
</dbReference>
<keyword evidence="8" id="KW-0812">Transmembrane</keyword>
<feature type="transmembrane region" description="Helical" evidence="8">
    <location>
        <begin position="1352"/>
        <end position="1374"/>
    </location>
</feature>
<feature type="domain" description="EMI" evidence="12">
    <location>
        <begin position="101"/>
        <end position="174"/>
    </location>
</feature>
<dbReference type="PROSITE" id="PS51390">
    <property type="entry name" value="WAP"/>
    <property type="match status" value="1"/>
</dbReference>
<dbReference type="GO" id="GO:0005576">
    <property type="term" value="C:extracellular region"/>
    <property type="evidence" value="ECO:0007669"/>
    <property type="project" value="InterPro"/>
</dbReference>
<keyword evidence="1 6" id="KW-0245">EGF-like domain</keyword>
<dbReference type="SUPFAM" id="SSF49265">
    <property type="entry name" value="Fibronectin type III"/>
    <property type="match status" value="1"/>
</dbReference>
<dbReference type="Pfam" id="PF07645">
    <property type="entry name" value="EGF_CA"/>
    <property type="match status" value="3"/>
</dbReference>
<dbReference type="InterPro" id="IPR008197">
    <property type="entry name" value="WAP_dom"/>
</dbReference>
<dbReference type="PROSITE" id="PS00010">
    <property type="entry name" value="ASX_HYDROXYL"/>
    <property type="match status" value="2"/>
</dbReference>
<feature type="domain" description="EGF-like" evidence="10">
    <location>
        <begin position="991"/>
        <end position="1036"/>
    </location>
</feature>
<evidence type="ECO:0000256" key="4">
    <source>
        <dbReference type="ARBA" id="ARBA00023157"/>
    </source>
</evidence>
<dbReference type="Gene3D" id="2.60.40.4100">
    <property type="entry name" value="Zona pellucida, ZP-C domain"/>
    <property type="match status" value="1"/>
</dbReference>
<dbReference type="FunFam" id="2.10.25.10:FF:000038">
    <property type="entry name" value="Fibrillin 2"/>
    <property type="match status" value="1"/>
</dbReference>
<comment type="caution">
    <text evidence="14">The sequence shown here is derived from an EMBL/GenBank/DDBJ whole genome shotgun (WGS) entry which is preliminary data.</text>
</comment>
<keyword evidence="8" id="KW-1133">Transmembrane helix</keyword>
<feature type="region of interest" description="Disordered" evidence="7">
    <location>
        <begin position="615"/>
        <end position="702"/>
    </location>
</feature>
<dbReference type="SMART" id="SM00179">
    <property type="entry name" value="EGF_CA"/>
    <property type="match status" value="2"/>
</dbReference>
<dbReference type="Pfam" id="PF23344">
    <property type="entry name" value="ZP-N"/>
    <property type="match status" value="1"/>
</dbReference>
<keyword evidence="3" id="KW-0677">Repeat</keyword>
<evidence type="ECO:0000256" key="2">
    <source>
        <dbReference type="ARBA" id="ARBA00022729"/>
    </source>
</evidence>
<reference evidence="14" key="1">
    <citation type="submission" date="2023-06" db="EMBL/GenBank/DDBJ databases">
        <title>Reference genome for the Northern bat (Eptesicus nilssonii), a most northern bat species.</title>
        <authorList>
            <person name="Laine V.N."/>
            <person name="Pulliainen A.T."/>
            <person name="Lilley T.M."/>
        </authorList>
    </citation>
    <scope>NUCLEOTIDE SEQUENCE</scope>
    <source>
        <strain evidence="14">BLF_Eptnil</strain>
        <tissue evidence="14">Kidney</tissue>
    </source>
</reference>
<evidence type="ECO:0000256" key="1">
    <source>
        <dbReference type="ARBA" id="ARBA00022536"/>
    </source>
</evidence>
<comment type="caution">
    <text evidence="6">Lacks conserved residue(s) required for the propagation of feature annotation.</text>
</comment>
<dbReference type="InterPro" id="IPR048290">
    <property type="entry name" value="ZP_chr"/>
</dbReference>
<dbReference type="Proteomes" id="UP001177744">
    <property type="component" value="Unassembled WGS sequence"/>
</dbReference>
<dbReference type="InterPro" id="IPR018097">
    <property type="entry name" value="EGF_Ca-bd_CS"/>
</dbReference>
<feature type="domain" description="SEA" evidence="9">
    <location>
        <begin position="454"/>
        <end position="565"/>
    </location>
</feature>
<dbReference type="SMART" id="SM00241">
    <property type="entry name" value="ZP"/>
    <property type="match status" value="1"/>
</dbReference>
<dbReference type="GO" id="GO:0005509">
    <property type="term" value="F:calcium ion binding"/>
    <property type="evidence" value="ECO:0007669"/>
    <property type="project" value="InterPro"/>
</dbReference>
<dbReference type="PROSITE" id="PS50026">
    <property type="entry name" value="EGF_3"/>
    <property type="match status" value="2"/>
</dbReference>
<protein>
    <recommendedName>
        <fullName evidence="16">Uromodulin-like 1</fullName>
    </recommendedName>
</protein>
<feature type="domain" description="ZP" evidence="11">
    <location>
        <begin position="1073"/>
        <end position="1316"/>
    </location>
</feature>
<keyword evidence="2" id="KW-0732">Signal</keyword>
<evidence type="ECO:0000313" key="15">
    <source>
        <dbReference type="Proteomes" id="UP001177744"/>
    </source>
</evidence>
<dbReference type="InterPro" id="IPR036116">
    <property type="entry name" value="FN3_sf"/>
</dbReference>
<dbReference type="InterPro" id="IPR000082">
    <property type="entry name" value="SEA_dom"/>
</dbReference>
<proteinExistence type="predicted"/>
<dbReference type="PROSITE" id="PS51041">
    <property type="entry name" value="EMI"/>
    <property type="match status" value="1"/>
</dbReference>
<dbReference type="InterPro" id="IPR009030">
    <property type="entry name" value="Growth_fac_rcpt_cys_sf"/>
</dbReference>
<organism evidence="14 15">
    <name type="scientific">Cnephaeus nilssonii</name>
    <name type="common">Northern bat</name>
    <name type="synonym">Eptesicus nilssonii</name>
    <dbReference type="NCBI Taxonomy" id="3371016"/>
    <lineage>
        <taxon>Eukaryota</taxon>
        <taxon>Metazoa</taxon>
        <taxon>Chordata</taxon>
        <taxon>Craniata</taxon>
        <taxon>Vertebrata</taxon>
        <taxon>Euteleostomi</taxon>
        <taxon>Mammalia</taxon>
        <taxon>Eutheria</taxon>
        <taxon>Laurasiatheria</taxon>
        <taxon>Chiroptera</taxon>
        <taxon>Yangochiroptera</taxon>
        <taxon>Vespertilionidae</taxon>
        <taxon>Cnephaeus</taxon>
    </lineage>
</organism>
<dbReference type="Gene3D" id="2.10.25.10">
    <property type="entry name" value="Laminin"/>
    <property type="match status" value="2"/>
</dbReference>
<name>A0AA40I7B1_CNENI</name>
<sequence>MQAPPGTRPWQWQALTRRHKGLLPGSASSEAIATAGGTGNRRALSAAQGPGPFVLLLRRGPEPPPLPGHAQDPGAGPAALLSTVGSGQASGFTDKGLSLLSYQLCNYSVTQNVQKVEAVRMSHVTYAPCGGWIPWRRCPKTIYKTRYLAVDVPESRNVTDCCQGYEQLGLYCVLPLNRSGEFASRPGVCPKEGQEASTSPCTLDADCPGLQKCCSFSWGHRCVAPAPQVPERTSVHSWYNVTVLVKMDFRELQQVDARLLDHMRLLHSMVTSALRPMDAAVYHLHSACGDTSTTVSRLLLGLPRPVPVANVSTVLDGIVKRVYEVINLQELNACSERELCLNTEGSYQCVRHPEAPASSPQKLDGPCEDGPPITDYMILNVTSSSFQVSWRLNSTQNRTFHVQVSRGEEPLRSVRTQATTLEVTGLEAGVLYGVKASYQACRTNVTAMLTVRTEARVFGVTVRILDRTVTEPLLDRASPEYRAFSRQLLQECLPPAVSDLSTRGKLRLQVVSLQAGSVVVKLRVTVQDPEFPVGVSTLAPMLPRLWASRVFQIDQRGTLVHDWDECADSLEHDCSPAAQCINLEGSYTCRCLTATDANPSRAGRACVTWRAPRKVRVPGDKGNGPSCQRRNSSPGPGDACLVTQPRALVGHPCSRPGPDPRAPAQERGQRRGRAGQEQHRARRGGGGAQRGPGSGDEPVAASMGSWANTQLPSRAHGRPVGGLWMVAEKLHCRAARPARPAEGPPGHVWHTSPPRGAHRLHLWALHGRRTQTLGHSGSPGLPLASTPTSLKTPACVPAPIRRATVSNVTSTGFHVAWVTDLAPRPTFQLTLTSTRSPAVHLETRNTSLQLWGLEPGVLHLVEIVAKACGEESARAHLKVRTAGQKLSGKVRIANVRYSESFRNASSKESQDFLGLFFRMVRESLSPAMRQHLDAGGVRVEVTRIANGSVVVEFSVLIVADLEVQAVSAAFLAAFQNASLLEVVGGDTFIWDFDECERREDDCEPGTACRNTLGSFTCSCGGAAPDFPVEYSGRPCEEQPPTPAETRAASVPGASPAPQDPSPRLNLTGAVRVLCEIEKVAIAVERRFLQQESIPESSLYLGHPSCNVSDSNSTHVFLVAAWSECGTLVQSNMTNTVVRTTLRNDLSPEGIIHHLKILSPIRCAFRNDLLTSSGYTPEWGVYTIIEDLHGAGNFVTEMQLFIGDSPIPRNYSVSASDDIKIEVGLYKQKSNLKVVLTECWATPSSNARDPVTFGFINNSCPIPNTHTNVIENGDSNKAQFKLKIFSFINNSIVYLHCKLRICMETPGATCKINCNDFRSLRSGEPSETHQMSWGPLIRSDGESPDGQPGLAPGYIVLIVVAVFAVVTGAAALLIVRYQRMTGKYNFKTQPDNFSYQVFQD</sequence>
<dbReference type="InterPro" id="IPR042235">
    <property type="entry name" value="ZP-C_dom"/>
</dbReference>